<keyword evidence="1" id="KW-0808">Transferase</keyword>
<evidence type="ECO:0000256" key="3">
    <source>
        <dbReference type="ARBA" id="ARBA00023012"/>
    </source>
</evidence>
<dbReference type="PANTHER" id="PTHR24421:SF63">
    <property type="entry name" value="SENSOR HISTIDINE KINASE DESK"/>
    <property type="match status" value="1"/>
</dbReference>
<keyword evidence="3" id="KW-0902">Two-component regulatory system</keyword>
<evidence type="ECO:0000256" key="1">
    <source>
        <dbReference type="ARBA" id="ARBA00022679"/>
    </source>
</evidence>
<comment type="caution">
    <text evidence="6">The sequence shown here is derived from an EMBL/GenBank/DDBJ whole genome shotgun (WGS) entry which is preliminary data.</text>
</comment>
<dbReference type="Gene3D" id="3.30.565.10">
    <property type="entry name" value="Histidine kinase-like ATPase, C-terminal domain"/>
    <property type="match status" value="1"/>
</dbReference>
<keyword evidence="7" id="KW-1185">Reference proteome</keyword>
<feature type="region of interest" description="Disordered" evidence="4">
    <location>
        <begin position="317"/>
        <end position="379"/>
    </location>
</feature>
<keyword evidence="2" id="KW-0418">Kinase</keyword>
<dbReference type="EMBL" id="JAAVJC010000125">
    <property type="protein sequence ID" value="NJQ16166.1"/>
    <property type="molecule type" value="Genomic_DNA"/>
</dbReference>
<dbReference type="InterPro" id="IPR050482">
    <property type="entry name" value="Sensor_HK_TwoCompSys"/>
</dbReference>
<feature type="compositionally biased region" description="Low complexity" evidence="4">
    <location>
        <begin position="336"/>
        <end position="351"/>
    </location>
</feature>
<evidence type="ECO:0000259" key="5">
    <source>
        <dbReference type="Pfam" id="PF07730"/>
    </source>
</evidence>
<evidence type="ECO:0000256" key="2">
    <source>
        <dbReference type="ARBA" id="ARBA00022777"/>
    </source>
</evidence>
<proteinExistence type="predicted"/>
<protein>
    <recommendedName>
        <fullName evidence="5">Signal transduction histidine kinase subgroup 3 dimerisation and phosphoacceptor domain-containing protein</fullName>
    </recommendedName>
</protein>
<sequence>MFFSGPAMLLPSLRRGIAVTALPAAVAWLSLMALDVTGDDFASAVAWTLGGCAFVGFTFRSSGWILRVMEELHAARETQSRLAVAEERLRFGRDMHDVLGRNLSVIALKSELAVQLAQRGSPAAGEQMAEVQRIARESQREMRAVLRGYRAADLNAEIAGARGVLEAAGIRCSVAPVPPTPLPREVSEALGWVVREGATNVLRHSEATRCTLRLELREPAAAPEERAPRRRGRRGLGGGQADRRRAADAAAGAVAEPATAVLTMENNGATPRTGTASGSGLTGLAERLATVGGTLRAEPGEGDTFVLVGRVPLPAAPPTATPVGTGRVGDHDAAADDGTGPVADAPAADGGTADDEAGTAAGAHTGGGTERERNDDTTV</sequence>
<dbReference type="InterPro" id="IPR036890">
    <property type="entry name" value="HATPase_C_sf"/>
</dbReference>
<dbReference type="Proteomes" id="UP000727056">
    <property type="component" value="Unassembled WGS sequence"/>
</dbReference>
<dbReference type="InterPro" id="IPR011712">
    <property type="entry name" value="Sig_transdc_His_kin_sub3_dim/P"/>
</dbReference>
<evidence type="ECO:0000313" key="7">
    <source>
        <dbReference type="Proteomes" id="UP000727056"/>
    </source>
</evidence>
<accession>A0ABX1CD22</accession>
<feature type="domain" description="Signal transduction histidine kinase subgroup 3 dimerisation and phosphoacceptor" evidence="5">
    <location>
        <begin position="87"/>
        <end position="153"/>
    </location>
</feature>
<name>A0ABX1CD22_9ACTN</name>
<gene>
    <name evidence="6" type="ORF">HCN52_14780</name>
</gene>
<reference evidence="6 7" key="1">
    <citation type="submission" date="2020-03" db="EMBL/GenBank/DDBJ databases">
        <title>Draft genome of Streptomyces sp. ventii, isolated from the Axial Seamount in the Pacific Ocean, and resequencing of the two type strains Streptomyces lonarensis strain NCL 716 and Streptomyces bohaiensis strain 11A07.</title>
        <authorList>
            <person name="Loughran R.M."/>
            <person name="Pfannmuller K.M."/>
            <person name="Wasson B.J."/>
            <person name="Deadmond M.C."/>
            <person name="Paddock B.E."/>
            <person name="Koyack M.J."/>
            <person name="Gallegos D.A."/>
            <person name="Mitchell E.A."/>
            <person name="Ushijima B."/>
            <person name="Saw J.H."/>
            <person name="Mcphail K.L."/>
            <person name="Videau P."/>
        </authorList>
    </citation>
    <scope>NUCLEOTIDE SEQUENCE [LARGE SCALE GENOMIC DNA]</scope>
    <source>
        <strain evidence="6 7">11A07</strain>
    </source>
</reference>
<dbReference type="Pfam" id="PF07730">
    <property type="entry name" value="HisKA_3"/>
    <property type="match status" value="1"/>
</dbReference>
<organism evidence="6 7">
    <name type="scientific">Streptomyces bohaiensis</name>
    <dbReference type="NCBI Taxonomy" id="1431344"/>
    <lineage>
        <taxon>Bacteria</taxon>
        <taxon>Bacillati</taxon>
        <taxon>Actinomycetota</taxon>
        <taxon>Actinomycetes</taxon>
        <taxon>Kitasatosporales</taxon>
        <taxon>Streptomycetaceae</taxon>
        <taxon>Streptomyces</taxon>
    </lineage>
</organism>
<evidence type="ECO:0000313" key="6">
    <source>
        <dbReference type="EMBL" id="NJQ16166.1"/>
    </source>
</evidence>
<evidence type="ECO:0000256" key="4">
    <source>
        <dbReference type="SAM" id="MobiDB-lite"/>
    </source>
</evidence>
<dbReference type="Gene3D" id="1.20.5.1930">
    <property type="match status" value="1"/>
</dbReference>
<feature type="compositionally biased region" description="Basic and acidic residues" evidence="4">
    <location>
        <begin position="369"/>
        <end position="379"/>
    </location>
</feature>
<feature type="region of interest" description="Disordered" evidence="4">
    <location>
        <begin position="219"/>
        <end position="252"/>
    </location>
</feature>
<dbReference type="PANTHER" id="PTHR24421">
    <property type="entry name" value="NITRATE/NITRITE SENSOR PROTEIN NARX-RELATED"/>
    <property type="match status" value="1"/>
</dbReference>